<dbReference type="OrthoDB" id="10015560at2759"/>
<evidence type="ECO:0000256" key="1">
    <source>
        <dbReference type="SAM" id="Phobius"/>
    </source>
</evidence>
<dbReference type="PANTHER" id="PTHR39074">
    <property type="entry name" value="AGAP007547-PA"/>
    <property type="match status" value="1"/>
</dbReference>
<feature type="transmembrane region" description="Helical" evidence="1">
    <location>
        <begin position="21"/>
        <end position="40"/>
    </location>
</feature>
<keyword evidence="1" id="KW-0472">Membrane</keyword>
<name>A0A8W8MC49_MAGGI</name>
<feature type="transmembrane region" description="Helical" evidence="1">
    <location>
        <begin position="251"/>
        <end position="269"/>
    </location>
</feature>
<dbReference type="OMA" id="HEIRVHA"/>
<organism evidence="2 3">
    <name type="scientific">Magallana gigas</name>
    <name type="common">Pacific oyster</name>
    <name type="synonym">Crassostrea gigas</name>
    <dbReference type="NCBI Taxonomy" id="29159"/>
    <lineage>
        <taxon>Eukaryota</taxon>
        <taxon>Metazoa</taxon>
        <taxon>Spiralia</taxon>
        <taxon>Lophotrochozoa</taxon>
        <taxon>Mollusca</taxon>
        <taxon>Bivalvia</taxon>
        <taxon>Autobranchia</taxon>
        <taxon>Pteriomorphia</taxon>
        <taxon>Ostreida</taxon>
        <taxon>Ostreoidea</taxon>
        <taxon>Ostreidae</taxon>
        <taxon>Magallana</taxon>
    </lineage>
</organism>
<evidence type="ECO:0000313" key="3">
    <source>
        <dbReference type="Proteomes" id="UP000005408"/>
    </source>
</evidence>
<accession>A0A8W8MC49</accession>
<feature type="transmembrane region" description="Helical" evidence="1">
    <location>
        <begin position="76"/>
        <end position="99"/>
    </location>
</feature>
<dbReference type="AlphaFoldDB" id="A0A8W8MC49"/>
<feature type="transmembrane region" description="Helical" evidence="1">
    <location>
        <begin position="178"/>
        <end position="200"/>
    </location>
</feature>
<evidence type="ECO:0000313" key="2">
    <source>
        <dbReference type="EnsemblMetazoa" id="G32095.1:cds"/>
    </source>
</evidence>
<dbReference type="Proteomes" id="UP000005408">
    <property type="component" value="Unassembled WGS sequence"/>
</dbReference>
<keyword evidence="3" id="KW-1185">Reference proteome</keyword>
<keyword evidence="1" id="KW-0812">Transmembrane</keyword>
<sequence length="272" mass="31750">MPSTEKMKRLFERHFSKIVSAGIVGSVPLLQIGVVYRLLWVPEKRPVNKRVCRCSCFDTIFKGTYENGGIVRYKHLYFNATFQTLVIWITLLASIIVTYETLSRLLGLFRKKKIRWRMFILFVANLYPNYFSLWAFLNYINDGFYEYFMHQIFFTTTELFSTWNIVRMCSAEADVEAWRIKTIVAIGCMHIVIGVVDQFFEQLILWKGDTSQQMRSLLLVALDVLHVVLPLKELAIIRNSTLKSCLTRREMGEIFICILFGFIVGNSIFKDA</sequence>
<reference evidence="2" key="1">
    <citation type="submission" date="2022-08" db="UniProtKB">
        <authorList>
            <consortium name="EnsemblMetazoa"/>
        </authorList>
    </citation>
    <scope>IDENTIFICATION</scope>
    <source>
        <strain evidence="2">05x7-T-G4-1.051#20</strain>
    </source>
</reference>
<dbReference type="EnsemblMetazoa" id="G32095.1">
    <property type="protein sequence ID" value="G32095.1:cds"/>
    <property type="gene ID" value="G32095"/>
</dbReference>
<proteinExistence type="predicted"/>
<protein>
    <submittedName>
        <fullName evidence="2">Uncharacterized protein</fullName>
    </submittedName>
</protein>
<keyword evidence="1" id="KW-1133">Transmembrane helix</keyword>
<feature type="transmembrane region" description="Helical" evidence="1">
    <location>
        <begin position="119"/>
        <end position="141"/>
    </location>
</feature>
<dbReference type="PANTHER" id="PTHR39074:SF1">
    <property type="entry name" value="AGAP007547-PA"/>
    <property type="match status" value="1"/>
</dbReference>